<dbReference type="RefSeq" id="WP_114075661.1">
    <property type="nucleotide sequence ID" value="NZ_CP030918.1"/>
</dbReference>
<dbReference type="Pfam" id="PF06210">
    <property type="entry name" value="DUF1003"/>
    <property type="match status" value="1"/>
</dbReference>
<feature type="transmembrane region" description="Helical" evidence="2">
    <location>
        <begin position="79"/>
        <end position="97"/>
    </location>
</feature>
<evidence type="ECO:0000313" key="3">
    <source>
        <dbReference type="EMBL" id="AXC49342.1"/>
    </source>
</evidence>
<dbReference type="PANTHER" id="PTHR41386">
    <property type="entry name" value="INTEGRAL MEMBRANE PROTEIN-RELATED"/>
    <property type="match status" value="1"/>
</dbReference>
<keyword evidence="2" id="KW-1133">Transmembrane helix</keyword>
<sequence>MPTDTDVPSTPTEPEKTVPQDALRWLSCKDGDLTAAERRVVEHLLRRQTIARQPEGESEGERAPTFGERMADQVARFGGSWMFITAFLAFLVAWVGLNLAFETRALDPYPFIFLNLLLSMLAALQAPVIMMSQNRQAAKDRAAAAHDYEVNLKAEMDIMGLHEKMDDMRTRQLEGLIARQQAQIDSLIALLHKNGQQAPSDSTAPTT</sequence>
<gene>
    <name evidence="3" type="ORF">DRW48_06250</name>
</gene>
<dbReference type="KEGG" id="pars:DRW48_06250"/>
<dbReference type="EMBL" id="CP030918">
    <property type="protein sequence ID" value="AXC49342.1"/>
    <property type="molecule type" value="Genomic_DNA"/>
</dbReference>
<dbReference type="OrthoDB" id="9795736at2"/>
<dbReference type="PANTHER" id="PTHR41386:SF1">
    <property type="entry name" value="MEMBRANE PROTEIN"/>
    <property type="match status" value="1"/>
</dbReference>
<protein>
    <submittedName>
        <fullName evidence="3">DUF1003 domain-containing protein</fullName>
    </submittedName>
</protein>
<evidence type="ECO:0000313" key="4">
    <source>
        <dbReference type="Proteomes" id="UP000252023"/>
    </source>
</evidence>
<keyword evidence="2" id="KW-0472">Membrane</keyword>
<evidence type="ECO:0000256" key="2">
    <source>
        <dbReference type="SAM" id="Phobius"/>
    </source>
</evidence>
<evidence type="ECO:0000256" key="1">
    <source>
        <dbReference type="SAM" id="MobiDB-lite"/>
    </source>
</evidence>
<accession>A0A344PIY7</accession>
<dbReference type="AlphaFoldDB" id="A0A344PIY7"/>
<organism evidence="3 4">
    <name type="scientific">Paracoccus suum</name>
    <dbReference type="NCBI Taxonomy" id="2259340"/>
    <lineage>
        <taxon>Bacteria</taxon>
        <taxon>Pseudomonadati</taxon>
        <taxon>Pseudomonadota</taxon>
        <taxon>Alphaproteobacteria</taxon>
        <taxon>Rhodobacterales</taxon>
        <taxon>Paracoccaceae</taxon>
        <taxon>Paracoccus</taxon>
    </lineage>
</organism>
<feature type="transmembrane region" description="Helical" evidence="2">
    <location>
        <begin position="109"/>
        <end position="131"/>
    </location>
</feature>
<feature type="region of interest" description="Disordered" evidence="1">
    <location>
        <begin position="1"/>
        <end position="21"/>
    </location>
</feature>
<feature type="compositionally biased region" description="Polar residues" evidence="1">
    <location>
        <begin position="1"/>
        <end position="12"/>
    </location>
</feature>
<reference evidence="4" key="1">
    <citation type="submission" date="2018-07" db="EMBL/GenBank/DDBJ databases">
        <title>Genome sequencing of Paracoccus sp. SC2-6.</title>
        <authorList>
            <person name="Heo J."/>
            <person name="Kim S.-J."/>
            <person name="Kwon S.-W."/>
        </authorList>
    </citation>
    <scope>NUCLEOTIDE SEQUENCE [LARGE SCALE GENOMIC DNA]</scope>
    <source>
        <strain evidence="4">SC2-6</strain>
    </source>
</reference>
<name>A0A344PIY7_9RHOB</name>
<dbReference type="Proteomes" id="UP000252023">
    <property type="component" value="Chromosome"/>
</dbReference>
<keyword evidence="2" id="KW-0812">Transmembrane</keyword>
<proteinExistence type="predicted"/>
<dbReference type="InterPro" id="IPR010406">
    <property type="entry name" value="DUF1003"/>
</dbReference>
<keyword evidence="4" id="KW-1185">Reference proteome</keyword>